<organism evidence="1 2">
    <name type="scientific">Glossina palpalis gambiensis</name>
    <dbReference type="NCBI Taxonomy" id="67801"/>
    <lineage>
        <taxon>Eukaryota</taxon>
        <taxon>Metazoa</taxon>
        <taxon>Ecdysozoa</taxon>
        <taxon>Arthropoda</taxon>
        <taxon>Hexapoda</taxon>
        <taxon>Insecta</taxon>
        <taxon>Pterygota</taxon>
        <taxon>Neoptera</taxon>
        <taxon>Endopterygota</taxon>
        <taxon>Diptera</taxon>
        <taxon>Brachycera</taxon>
        <taxon>Muscomorpha</taxon>
        <taxon>Hippoboscoidea</taxon>
        <taxon>Glossinidae</taxon>
        <taxon>Glossina</taxon>
    </lineage>
</organism>
<sequence>MAKQIGLDVRAVECDRNKAYCKFMEKLPRGVVHLHDYLHILKRLKDNGDKLKDGYDYSILTKLYKLEEPTSKFWILRGAIVNGGIPWYVPELVQFFNNSTTGILEVGLKEGVFKSETEMAKRTFILFKAITSFVNIFHRSCITAQNIDDVTHIPSCQ</sequence>
<evidence type="ECO:0000313" key="2">
    <source>
        <dbReference type="Proteomes" id="UP000092460"/>
    </source>
</evidence>
<reference evidence="1" key="2">
    <citation type="submission" date="2020-05" db="UniProtKB">
        <authorList>
            <consortium name="EnsemblMetazoa"/>
        </authorList>
    </citation>
    <scope>IDENTIFICATION</scope>
    <source>
        <strain evidence="1">IAEA</strain>
    </source>
</reference>
<name>A0A1B0BAH2_9MUSC</name>
<dbReference type="VEuPathDB" id="VectorBase:GPPI023946"/>
<dbReference type="AlphaFoldDB" id="A0A1B0BAH2"/>
<protein>
    <submittedName>
        <fullName evidence="1">Uncharacterized protein</fullName>
    </submittedName>
</protein>
<dbReference type="EnsemblMetazoa" id="GPPI023946-RA">
    <property type="protein sequence ID" value="GPPI023946-PA"/>
    <property type="gene ID" value="GPPI023946"/>
</dbReference>
<proteinExistence type="predicted"/>
<evidence type="ECO:0000313" key="1">
    <source>
        <dbReference type="EnsemblMetazoa" id="GPPI023946-PA"/>
    </source>
</evidence>
<accession>A0A1B0BAH2</accession>
<dbReference type="Proteomes" id="UP000092460">
    <property type="component" value="Unassembled WGS sequence"/>
</dbReference>
<keyword evidence="2" id="KW-1185">Reference proteome</keyword>
<dbReference type="EMBL" id="JXJN01011000">
    <property type="status" value="NOT_ANNOTATED_CDS"/>
    <property type="molecule type" value="Genomic_DNA"/>
</dbReference>
<reference evidence="2" key="1">
    <citation type="submission" date="2015-01" db="EMBL/GenBank/DDBJ databases">
        <authorList>
            <person name="Aksoy S."/>
            <person name="Warren W."/>
            <person name="Wilson R.K."/>
        </authorList>
    </citation>
    <scope>NUCLEOTIDE SEQUENCE [LARGE SCALE GENOMIC DNA]</scope>
    <source>
        <strain evidence="2">IAEA</strain>
    </source>
</reference>